<protein>
    <submittedName>
        <fullName evidence="2">Uncharacterized protein</fullName>
    </submittedName>
</protein>
<evidence type="ECO:0000313" key="3">
    <source>
        <dbReference type="Proteomes" id="UP001597024"/>
    </source>
</evidence>
<keyword evidence="3" id="KW-1185">Reference proteome</keyword>
<proteinExistence type="predicted"/>
<accession>A0ABW3E3V2</accession>
<feature type="region of interest" description="Disordered" evidence="1">
    <location>
        <begin position="64"/>
        <end position="91"/>
    </location>
</feature>
<dbReference type="Proteomes" id="UP001597024">
    <property type="component" value="Unassembled WGS sequence"/>
</dbReference>
<dbReference type="EMBL" id="JBHTHX010002004">
    <property type="protein sequence ID" value="MFD0889746.1"/>
    <property type="molecule type" value="Genomic_DNA"/>
</dbReference>
<comment type="caution">
    <text evidence="2">The sequence shown here is derived from an EMBL/GenBank/DDBJ whole genome shotgun (WGS) entry which is preliminary data.</text>
</comment>
<sequence>MPAEKPADLRVADAITVDCAAARDAGKPADRRGTWHVLEDTMTPAGPRKKGPALTLRRIFVYSSARADGRHRPGQQAPARPRRSGPPGTRT</sequence>
<reference evidence="3" key="1">
    <citation type="journal article" date="2019" name="Int. J. Syst. Evol. Microbiol.">
        <title>The Global Catalogue of Microorganisms (GCM) 10K type strain sequencing project: providing services to taxonomists for standard genome sequencing and annotation.</title>
        <authorList>
            <consortium name="The Broad Institute Genomics Platform"/>
            <consortium name="The Broad Institute Genome Sequencing Center for Infectious Disease"/>
            <person name="Wu L."/>
            <person name="Ma J."/>
        </authorList>
    </citation>
    <scope>NUCLEOTIDE SEQUENCE [LARGE SCALE GENOMIC DNA]</scope>
    <source>
        <strain evidence="3">CCUG 62974</strain>
    </source>
</reference>
<evidence type="ECO:0000256" key="1">
    <source>
        <dbReference type="SAM" id="MobiDB-lite"/>
    </source>
</evidence>
<organism evidence="2 3">
    <name type="scientific">Streptosporangium algeriense</name>
    <dbReference type="NCBI Taxonomy" id="1682748"/>
    <lineage>
        <taxon>Bacteria</taxon>
        <taxon>Bacillati</taxon>
        <taxon>Actinomycetota</taxon>
        <taxon>Actinomycetes</taxon>
        <taxon>Streptosporangiales</taxon>
        <taxon>Streptosporangiaceae</taxon>
        <taxon>Streptosporangium</taxon>
    </lineage>
</organism>
<gene>
    <name evidence="2" type="ORF">ACFQ08_34845</name>
</gene>
<evidence type="ECO:0000313" key="2">
    <source>
        <dbReference type="EMBL" id="MFD0889746.1"/>
    </source>
</evidence>
<name>A0ABW3E3V2_9ACTN</name>
<feature type="compositionally biased region" description="Low complexity" evidence="1">
    <location>
        <begin position="74"/>
        <end position="91"/>
    </location>
</feature>
<feature type="non-terminal residue" evidence="2">
    <location>
        <position position="91"/>
    </location>
</feature>